<gene>
    <name evidence="1" type="ORF">V4C56_08625</name>
</gene>
<reference evidence="1 2" key="1">
    <citation type="submission" date="2024-01" db="EMBL/GenBank/DDBJ databases">
        <title>The diversity of rhizobia nodulating Mimosa spp. in eleven states of Brazil covering several biomes is determined by host plant, location, and edaphic factors.</title>
        <authorList>
            <person name="Rouws L."/>
            <person name="Barauna A."/>
            <person name="Beukes C."/>
            <person name="De Faria S.M."/>
            <person name="Gross E."/>
            <person name="Dos Reis Junior F.B."/>
            <person name="Simon M."/>
            <person name="Maluk M."/>
            <person name="Odee D.W."/>
            <person name="Kenicer G."/>
            <person name="Young J.P.W."/>
            <person name="Reis V.M."/>
            <person name="Zilli J."/>
            <person name="James E.K."/>
        </authorList>
    </citation>
    <scope>NUCLEOTIDE SEQUENCE [LARGE SCALE GENOMIC DNA]</scope>
    <source>
        <strain evidence="1 2">JPY530</strain>
    </source>
</reference>
<protein>
    <recommendedName>
        <fullName evidence="3">Helix-turn-helix domain-containing protein</fullName>
    </recommendedName>
</protein>
<evidence type="ECO:0008006" key="3">
    <source>
        <dbReference type="Google" id="ProtNLM"/>
    </source>
</evidence>
<proteinExistence type="predicted"/>
<name>A0ABU9QY28_9BURK</name>
<accession>A0ABU9QY28</accession>
<dbReference type="RefSeq" id="WP_342958704.1">
    <property type="nucleotide sequence ID" value="NZ_JAZHFZ010000013.1"/>
</dbReference>
<keyword evidence="2" id="KW-1185">Reference proteome</keyword>
<sequence>MFLSRAVEDALSLSNASDHVELICSAVAVRALRDVFYCGSSAQMGRALGILPSQVVHFVTGTFPAPLHLFVRASYATGATMEQIFVTNKFEVERGVRRTPQFEVLRSVPRRVQLSSDLVVRLSSALADGGRQSVGAVAAGLNITATTVWRRERELASRLAQMHANFVATETRARKEEYQAKVMAFVTACAARGFTPGRRQVDKECGGVGQFSTEWKGLIIKEALRQVCLLPQRIDD</sequence>
<comment type="caution">
    <text evidence="1">The sequence shown here is derived from an EMBL/GenBank/DDBJ whole genome shotgun (WGS) entry which is preliminary data.</text>
</comment>
<dbReference type="EMBL" id="JAZHGA010000005">
    <property type="protein sequence ID" value="MEM5339696.1"/>
    <property type="molecule type" value="Genomic_DNA"/>
</dbReference>
<organism evidence="1 2">
    <name type="scientific">Paraburkholderia azotifigens</name>
    <dbReference type="NCBI Taxonomy" id="2057004"/>
    <lineage>
        <taxon>Bacteria</taxon>
        <taxon>Pseudomonadati</taxon>
        <taxon>Pseudomonadota</taxon>
        <taxon>Betaproteobacteria</taxon>
        <taxon>Burkholderiales</taxon>
        <taxon>Burkholderiaceae</taxon>
        <taxon>Paraburkholderia</taxon>
    </lineage>
</organism>
<evidence type="ECO:0000313" key="2">
    <source>
        <dbReference type="Proteomes" id="UP001481677"/>
    </source>
</evidence>
<evidence type="ECO:0000313" key="1">
    <source>
        <dbReference type="EMBL" id="MEM5339696.1"/>
    </source>
</evidence>
<dbReference type="Proteomes" id="UP001481677">
    <property type="component" value="Unassembled WGS sequence"/>
</dbReference>